<keyword evidence="2" id="KW-1185">Reference proteome</keyword>
<reference evidence="1" key="2">
    <citation type="submission" date="2020-11" db="EMBL/GenBank/DDBJ databases">
        <authorList>
            <person name="McCartney M.A."/>
            <person name="Auch B."/>
            <person name="Kono T."/>
            <person name="Mallez S."/>
            <person name="Becker A."/>
            <person name="Gohl D.M."/>
            <person name="Silverstein K.A.T."/>
            <person name="Koren S."/>
            <person name="Bechman K.B."/>
            <person name="Herman A."/>
            <person name="Abrahante J.E."/>
            <person name="Garbe J."/>
        </authorList>
    </citation>
    <scope>NUCLEOTIDE SEQUENCE</scope>
    <source>
        <strain evidence="1">Duluth1</strain>
        <tissue evidence="1">Whole animal</tissue>
    </source>
</reference>
<comment type="caution">
    <text evidence="1">The sequence shown here is derived from an EMBL/GenBank/DDBJ whole genome shotgun (WGS) entry which is preliminary data.</text>
</comment>
<evidence type="ECO:0000313" key="1">
    <source>
        <dbReference type="EMBL" id="KAH3747326.1"/>
    </source>
</evidence>
<protein>
    <submittedName>
        <fullName evidence="1">Uncharacterized protein</fullName>
    </submittedName>
</protein>
<gene>
    <name evidence="1" type="ORF">DPMN_181751</name>
</gene>
<evidence type="ECO:0000313" key="2">
    <source>
        <dbReference type="Proteomes" id="UP000828390"/>
    </source>
</evidence>
<name>A0A9D4I1Y4_DREPO</name>
<organism evidence="1 2">
    <name type="scientific">Dreissena polymorpha</name>
    <name type="common">Zebra mussel</name>
    <name type="synonym">Mytilus polymorpha</name>
    <dbReference type="NCBI Taxonomy" id="45954"/>
    <lineage>
        <taxon>Eukaryota</taxon>
        <taxon>Metazoa</taxon>
        <taxon>Spiralia</taxon>
        <taxon>Lophotrochozoa</taxon>
        <taxon>Mollusca</taxon>
        <taxon>Bivalvia</taxon>
        <taxon>Autobranchia</taxon>
        <taxon>Heteroconchia</taxon>
        <taxon>Euheterodonta</taxon>
        <taxon>Imparidentia</taxon>
        <taxon>Neoheterodontei</taxon>
        <taxon>Myida</taxon>
        <taxon>Dreissenoidea</taxon>
        <taxon>Dreissenidae</taxon>
        <taxon>Dreissena</taxon>
    </lineage>
</organism>
<accession>A0A9D4I1Y4</accession>
<reference evidence="1" key="1">
    <citation type="journal article" date="2019" name="bioRxiv">
        <title>The Genome of the Zebra Mussel, Dreissena polymorpha: A Resource for Invasive Species Research.</title>
        <authorList>
            <person name="McCartney M.A."/>
            <person name="Auch B."/>
            <person name="Kono T."/>
            <person name="Mallez S."/>
            <person name="Zhang Y."/>
            <person name="Obille A."/>
            <person name="Becker A."/>
            <person name="Abrahante J.E."/>
            <person name="Garbe J."/>
            <person name="Badalamenti J.P."/>
            <person name="Herman A."/>
            <person name="Mangelson H."/>
            <person name="Liachko I."/>
            <person name="Sullivan S."/>
            <person name="Sone E.D."/>
            <person name="Koren S."/>
            <person name="Silverstein K.A.T."/>
            <person name="Beckman K.B."/>
            <person name="Gohl D.M."/>
        </authorList>
    </citation>
    <scope>NUCLEOTIDE SEQUENCE</scope>
    <source>
        <strain evidence="1">Duluth1</strain>
        <tissue evidence="1">Whole animal</tissue>
    </source>
</reference>
<dbReference type="Proteomes" id="UP000828390">
    <property type="component" value="Unassembled WGS sequence"/>
</dbReference>
<sequence>MLRFYVNKSIPVIEQQCFSLAPDMVKAQVPCTLINFIVMAMKPLSASVNT</sequence>
<dbReference type="EMBL" id="JAIWYP010000010">
    <property type="protein sequence ID" value="KAH3747326.1"/>
    <property type="molecule type" value="Genomic_DNA"/>
</dbReference>
<proteinExistence type="predicted"/>
<dbReference type="AlphaFoldDB" id="A0A9D4I1Y4"/>